<evidence type="ECO:0000256" key="6">
    <source>
        <dbReference type="SAM" id="Phobius"/>
    </source>
</evidence>
<dbReference type="GO" id="GO:0005886">
    <property type="term" value="C:plasma membrane"/>
    <property type="evidence" value="ECO:0007669"/>
    <property type="project" value="UniProtKB-SubCell"/>
</dbReference>
<evidence type="ECO:0000256" key="5">
    <source>
        <dbReference type="ARBA" id="ARBA00023136"/>
    </source>
</evidence>
<keyword evidence="3 6" id="KW-0812">Transmembrane</keyword>
<dbReference type="Proteomes" id="UP000242310">
    <property type="component" value="Unassembled WGS sequence"/>
</dbReference>
<dbReference type="EMBL" id="PYAV01000006">
    <property type="protein sequence ID" value="PSL45835.1"/>
    <property type="molecule type" value="Genomic_DNA"/>
</dbReference>
<evidence type="ECO:0000256" key="4">
    <source>
        <dbReference type="ARBA" id="ARBA00022989"/>
    </source>
</evidence>
<name>A0A2P8HHY1_9BACI</name>
<dbReference type="InterPro" id="IPR051791">
    <property type="entry name" value="Pra-immunoreactive"/>
</dbReference>
<dbReference type="InterPro" id="IPR010432">
    <property type="entry name" value="RDD"/>
</dbReference>
<comment type="caution">
    <text evidence="8">The sequence shown here is derived from an EMBL/GenBank/DDBJ whole genome shotgun (WGS) entry which is preliminary data.</text>
</comment>
<feature type="transmembrane region" description="Helical" evidence="6">
    <location>
        <begin position="12"/>
        <end position="36"/>
    </location>
</feature>
<evidence type="ECO:0000256" key="2">
    <source>
        <dbReference type="ARBA" id="ARBA00022475"/>
    </source>
</evidence>
<keyword evidence="2" id="KW-1003">Cell membrane</keyword>
<evidence type="ECO:0000256" key="1">
    <source>
        <dbReference type="ARBA" id="ARBA00004651"/>
    </source>
</evidence>
<feature type="transmembrane region" description="Helical" evidence="6">
    <location>
        <begin position="48"/>
        <end position="68"/>
    </location>
</feature>
<proteinExistence type="predicted"/>
<keyword evidence="9" id="KW-1185">Reference proteome</keyword>
<accession>A0A2P8HHY1</accession>
<dbReference type="OrthoDB" id="1787043at2"/>
<dbReference type="AlphaFoldDB" id="A0A2P8HHY1"/>
<dbReference type="RefSeq" id="WP_106588512.1">
    <property type="nucleotide sequence ID" value="NZ_PYAV01000006.1"/>
</dbReference>
<protein>
    <submittedName>
        <fullName evidence="8">RDD family protein</fullName>
    </submittedName>
</protein>
<sequence length="145" mass="15732">MAGGWKAQGLYALQRLASVILDGFVLGAGVFLFLQLSGMDPAARMTQVFESLMAIVYLTLLPAVWTGYTVGKRALRLKIMKQDHHDVGLGTMLLREVIGKAMIGTVTLGIAAVVSAFMVVFRKDRRAIHDLVAGTHVVERETTSS</sequence>
<evidence type="ECO:0000313" key="9">
    <source>
        <dbReference type="Proteomes" id="UP000242310"/>
    </source>
</evidence>
<feature type="domain" description="RDD" evidence="7">
    <location>
        <begin position="13"/>
        <end position="134"/>
    </location>
</feature>
<comment type="subcellular location">
    <subcellularLocation>
        <location evidence="1">Cell membrane</location>
        <topology evidence="1">Multi-pass membrane protein</topology>
    </subcellularLocation>
</comment>
<keyword evidence="4 6" id="KW-1133">Transmembrane helix</keyword>
<dbReference type="PANTHER" id="PTHR36115">
    <property type="entry name" value="PROLINE-RICH ANTIGEN HOMOLOG-RELATED"/>
    <property type="match status" value="1"/>
</dbReference>
<reference evidence="8 9" key="1">
    <citation type="submission" date="2018-03" db="EMBL/GenBank/DDBJ databases">
        <title>Genomic Encyclopedia of Type Strains, Phase III (KMG-III): the genomes of soil and plant-associated and newly described type strains.</title>
        <authorList>
            <person name="Whitman W."/>
        </authorList>
    </citation>
    <scope>NUCLEOTIDE SEQUENCE [LARGE SCALE GENOMIC DNA]</scope>
    <source>
        <strain evidence="8 9">CGMCC 1.07653</strain>
    </source>
</reference>
<evidence type="ECO:0000256" key="3">
    <source>
        <dbReference type="ARBA" id="ARBA00022692"/>
    </source>
</evidence>
<organism evidence="8 9">
    <name type="scientific">Salsuginibacillus halophilus</name>
    <dbReference type="NCBI Taxonomy" id="517424"/>
    <lineage>
        <taxon>Bacteria</taxon>
        <taxon>Bacillati</taxon>
        <taxon>Bacillota</taxon>
        <taxon>Bacilli</taxon>
        <taxon>Bacillales</taxon>
        <taxon>Bacillaceae</taxon>
        <taxon>Salsuginibacillus</taxon>
    </lineage>
</organism>
<evidence type="ECO:0000259" key="7">
    <source>
        <dbReference type="Pfam" id="PF06271"/>
    </source>
</evidence>
<keyword evidence="5 6" id="KW-0472">Membrane</keyword>
<feature type="transmembrane region" description="Helical" evidence="6">
    <location>
        <begin position="101"/>
        <end position="121"/>
    </location>
</feature>
<gene>
    <name evidence="8" type="ORF">B0H94_10690</name>
</gene>
<evidence type="ECO:0000313" key="8">
    <source>
        <dbReference type="EMBL" id="PSL45835.1"/>
    </source>
</evidence>
<dbReference type="Pfam" id="PF06271">
    <property type="entry name" value="RDD"/>
    <property type="match status" value="1"/>
</dbReference>